<gene>
    <name evidence="2" type="ORF">PAC_10633</name>
</gene>
<dbReference type="Gene3D" id="3.40.50.720">
    <property type="entry name" value="NAD(P)-binding Rossmann-like Domain"/>
    <property type="match status" value="1"/>
</dbReference>
<proteinExistence type="predicted"/>
<dbReference type="InterPro" id="IPR052184">
    <property type="entry name" value="SDR_enzymes"/>
</dbReference>
<evidence type="ECO:0000313" key="3">
    <source>
        <dbReference type="Proteomes" id="UP000184330"/>
    </source>
</evidence>
<evidence type="ECO:0000313" key="2">
    <source>
        <dbReference type="EMBL" id="CZR60737.1"/>
    </source>
</evidence>
<dbReference type="PROSITE" id="PS00061">
    <property type="entry name" value="ADH_SHORT"/>
    <property type="match status" value="1"/>
</dbReference>
<keyword evidence="1" id="KW-0521">NADP</keyword>
<dbReference type="InterPro" id="IPR036291">
    <property type="entry name" value="NAD(P)-bd_dom_sf"/>
</dbReference>
<dbReference type="PANTHER" id="PTHR45458:SF3">
    <property type="entry name" value="CHAIN DEHYDROGENASE (ATSC), PUTATIVE-RELATED"/>
    <property type="match status" value="1"/>
</dbReference>
<evidence type="ECO:0000256" key="1">
    <source>
        <dbReference type="ARBA" id="ARBA00022857"/>
    </source>
</evidence>
<dbReference type="GO" id="GO:0016616">
    <property type="term" value="F:oxidoreductase activity, acting on the CH-OH group of donors, NAD or NADP as acceptor"/>
    <property type="evidence" value="ECO:0007669"/>
    <property type="project" value="TreeGrafter"/>
</dbReference>
<dbReference type="InterPro" id="IPR002347">
    <property type="entry name" value="SDR_fam"/>
</dbReference>
<name>A0A1L7X6T4_9HELO</name>
<dbReference type="PANTHER" id="PTHR45458">
    <property type="entry name" value="SHORT-CHAIN DEHYDROGENASE/REDUCTASE SDR"/>
    <property type="match status" value="1"/>
</dbReference>
<dbReference type="EMBL" id="FJOG01000016">
    <property type="protein sequence ID" value="CZR60737.1"/>
    <property type="molecule type" value="Genomic_DNA"/>
</dbReference>
<dbReference type="AlphaFoldDB" id="A0A1L7X6T4"/>
<dbReference type="PRINTS" id="PR00081">
    <property type="entry name" value="GDHRDH"/>
</dbReference>
<sequence>MPSYVVTGASRGIGLGLIQALSSYESNQVFAIIRDPATAPALYSLAKTNPNIHIIIGEVTKPEDMDLAAQEVAKVTSGKLDVLINNVGGGNNRDMPADYIGKPSELKAAMLESLDINLFGALYTTDSFLPLIRAGETKKIICISTGMADLDLMLKSEIPFALGYSMSKSALNAMVAKYAVQFRGEGIKLLSLSPGWVATHTGPEADMAREILLPAFQKVYPELKGQITTEESIRMQLEVIEKLTLEQSGQFLSHHGDKIWV</sequence>
<accession>A0A1L7X6T4</accession>
<dbReference type="OrthoDB" id="7289984at2759"/>
<dbReference type="InterPro" id="IPR020904">
    <property type="entry name" value="Sc_DH/Rdtase_CS"/>
</dbReference>
<keyword evidence="3" id="KW-1185">Reference proteome</keyword>
<organism evidence="2 3">
    <name type="scientific">Phialocephala subalpina</name>
    <dbReference type="NCBI Taxonomy" id="576137"/>
    <lineage>
        <taxon>Eukaryota</taxon>
        <taxon>Fungi</taxon>
        <taxon>Dikarya</taxon>
        <taxon>Ascomycota</taxon>
        <taxon>Pezizomycotina</taxon>
        <taxon>Leotiomycetes</taxon>
        <taxon>Helotiales</taxon>
        <taxon>Mollisiaceae</taxon>
        <taxon>Phialocephala</taxon>
        <taxon>Phialocephala fortinii species complex</taxon>
    </lineage>
</organism>
<reference evidence="2 3" key="1">
    <citation type="submission" date="2016-03" db="EMBL/GenBank/DDBJ databases">
        <authorList>
            <person name="Ploux O."/>
        </authorList>
    </citation>
    <scope>NUCLEOTIDE SEQUENCE [LARGE SCALE GENOMIC DNA]</scope>
    <source>
        <strain evidence="2 3">UAMH 11012</strain>
    </source>
</reference>
<dbReference type="SUPFAM" id="SSF51735">
    <property type="entry name" value="NAD(P)-binding Rossmann-fold domains"/>
    <property type="match status" value="1"/>
</dbReference>
<dbReference type="Proteomes" id="UP000184330">
    <property type="component" value="Unassembled WGS sequence"/>
</dbReference>
<dbReference type="Pfam" id="PF00106">
    <property type="entry name" value="adh_short"/>
    <property type="match status" value="1"/>
</dbReference>
<protein>
    <submittedName>
        <fullName evidence="2">Related to protoporphyrinogen oxidase</fullName>
    </submittedName>
</protein>
<dbReference type="CDD" id="cd05325">
    <property type="entry name" value="carb_red_sniffer_like_SDR_c"/>
    <property type="match status" value="1"/>
</dbReference>